<protein>
    <submittedName>
        <fullName evidence="1">Uncharacterized protein</fullName>
    </submittedName>
</protein>
<keyword evidence="2" id="KW-1185">Reference proteome</keyword>
<gene>
    <name evidence="1" type="ORF">E4U09_001611</name>
</gene>
<proteinExistence type="predicted"/>
<dbReference type="AlphaFoldDB" id="A0A9P7QGZ1"/>
<sequence>MFLSPYLYYLDLRETLSQITMVKISSIFITTLAAISPVVQGSRNSSKFQYGIPLVSRFTSDYSYHGQDSTFLSYYSSCYQPCSPGCC</sequence>
<evidence type="ECO:0000313" key="2">
    <source>
        <dbReference type="Proteomes" id="UP000707071"/>
    </source>
</evidence>
<accession>A0A9P7QGZ1</accession>
<comment type="caution">
    <text evidence="1">The sequence shown here is derived from an EMBL/GenBank/DDBJ whole genome shotgun (WGS) entry which is preliminary data.</text>
</comment>
<dbReference type="Proteomes" id="UP000707071">
    <property type="component" value="Unassembled WGS sequence"/>
</dbReference>
<name>A0A9P7QGZ1_9HYPO</name>
<reference evidence="1 2" key="1">
    <citation type="journal article" date="2020" name="bioRxiv">
        <title>Whole genome comparisons of ergot fungi reveals the divergence and evolution of species within the genus Claviceps are the result of varying mechanisms driving genome evolution and host range expansion.</title>
        <authorList>
            <person name="Wyka S.A."/>
            <person name="Mondo S.J."/>
            <person name="Liu M."/>
            <person name="Dettman J."/>
            <person name="Nalam V."/>
            <person name="Broders K.D."/>
        </authorList>
    </citation>
    <scope>NUCLEOTIDE SEQUENCE [LARGE SCALE GENOMIC DNA]</scope>
    <source>
        <strain evidence="1 2">Clav52</strain>
    </source>
</reference>
<organism evidence="1 2">
    <name type="scientific">Claviceps aff. purpurea</name>
    <dbReference type="NCBI Taxonomy" id="1967640"/>
    <lineage>
        <taxon>Eukaryota</taxon>
        <taxon>Fungi</taxon>
        <taxon>Dikarya</taxon>
        <taxon>Ascomycota</taxon>
        <taxon>Pezizomycotina</taxon>
        <taxon>Sordariomycetes</taxon>
        <taxon>Hypocreomycetidae</taxon>
        <taxon>Hypocreales</taxon>
        <taxon>Clavicipitaceae</taxon>
        <taxon>Claviceps</taxon>
    </lineage>
</organism>
<dbReference type="EMBL" id="SRRH01000162">
    <property type="protein sequence ID" value="KAG6296832.1"/>
    <property type="molecule type" value="Genomic_DNA"/>
</dbReference>
<evidence type="ECO:0000313" key="1">
    <source>
        <dbReference type="EMBL" id="KAG6296832.1"/>
    </source>
</evidence>